<evidence type="ECO:0000313" key="8">
    <source>
        <dbReference type="Proteomes" id="UP000050741"/>
    </source>
</evidence>
<feature type="transmembrane region" description="Helical" evidence="6">
    <location>
        <begin position="48"/>
        <end position="68"/>
    </location>
</feature>
<evidence type="ECO:0000256" key="3">
    <source>
        <dbReference type="ARBA" id="ARBA00022692"/>
    </source>
</evidence>
<comment type="similarity">
    <text evidence="2">Belongs to the RUS1 family.</text>
</comment>
<feature type="transmembrane region" description="Helical" evidence="6">
    <location>
        <begin position="25"/>
        <end position="42"/>
    </location>
</feature>
<dbReference type="Proteomes" id="UP000050741">
    <property type="component" value="Unassembled WGS sequence"/>
</dbReference>
<name>A0A183CBD5_GLOPA</name>
<dbReference type="AlphaFoldDB" id="A0A183CBD5"/>
<keyword evidence="8" id="KW-1185">Reference proteome</keyword>
<evidence type="ECO:0000256" key="5">
    <source>
        <dbReference type="ARBA" id="ARBA00023136"/>
    </source>
</evidence>
<reference evidence="9" key="3">
    <citation type="submission" date="2016-06" db="UniProtKB">
        <authorList>
            <consortium name="WormBaseParasite"/>
        </authorList>
    </citation>
    <scope>IDENTIFICATION</scope>
</reference>
<organism evidence="8 9">
    <name type="scientific">Globodera pallida</name>
    <name type="common">Potato cyst nematode worm</name>
    <name type="synonym">Heterodera pallida</name>
    <dbReference type="NCBI Taxonomy" id="36090"/>
    <lineage>
        <taxon>Eukaryota</taxon>
        <taxon>Metazoa</taxon>
        <taxon>Ecdysozoa</taxon>
        <taxon>Nematoda</taxon>
        <taxon>Chromadorea</taxon>
        <taxon>Rhabditida</taxon>
        <taxon>Tylenchina</taxon>
        <taxon>Tylenchomorpha</taxon>
        <taxon>Tylenchoidea</taxon>
        <taxon>Heteroderidae</taxon>
        <taxon>Heteroderinae</taxon>
        <taxon>Globodera</taxon>
    </lineage>
</organism>
<evidence type="ECO:0000256" key="1">
    <source>
        <dbReference type="ARBA" id="ARBA00004370"/>
    </source>
</evidence>
<comment type="subcellular location">
    <subcellularLocation>
        <location evidence="1">Membrane</location>
    </subcellularLocation>
</comment>
<dbReference type="Pfam" id="PF04884">
    <property type="entry name" value="UVB_sens_prot"/>
    <property type="match status" value="1"/>
</dbReference>
<dbReference type="PANTHER" id="PTHR12770:SF31">
    <property type="entry name" value="RUS FAMILY MEMBER 1"/>
    <property type="match status" value="1"/>
</dbReference>
<reference evidence="8" key="2">
    <citation type="submission" date="2014-05" db="EMBL/GenBank/DDBJ databases">
        <title>The genome and life-stage specific transcriptomes of Globodera pallida elucidate key aspects of plant parasitism by a cyst nematode.</title>
        <authorList>
            <person name="Cotton J.A."/>
            <person name="Lilley C.J."/>
            <person name="Jones L.M."/>
            <person name="Kikuchi T."/>
            <person name="Reid A.J."/>
            <person name="Thorpe P."/>
            <person name="Tsai I.J."/>
            <person name="Beasley H."/>
            <person name="Blok V."/>
            <person name="Cock P.J.A."/>
            <person name="Van den Akker S.E."/>
            <person name="Holroyd N."/>
            <person name="Hunt M."/>
            <person name="Mantelin S."/>
            <person name="Naghra H."/>
            <person name="Pain A."/>
            <person name="Palomares-Rius J.E."/>
            <person name="Zarowiecki M."/>
            <person name="Berriman M."/>
            <person name="Jones J.T."/>
            <person name="Urwin P.E."/>
        </authorList>
    </citation>
    <scope>NUCLEOTIDE SEQUENCE [LARGE SCALE GENOMIC DNA]</scope>
    <source>
        <strain evidence="8">Lindley</strain>
    </source>
</reference>
<dbReference type="GO" id="GO:0016020">
    <property type="term" value="C:membrane"/>
    <property type="evidence" value="ECO:0007669"/>
    <property type="project" value="UniProtKB-SubCell"/>
</dbReference>
<dbReference type="InterPro" id="IPR054549">
    <property type="entry name" value="UVB_sens_RUS_dom"/>
</dbReference>
<dbReference type="InterPro" id="IPR006968">
    <property type="entry name" value="RUS_fam"/>
</dbReference>
<evidence type="ECO:0000313" key="9">
    <source>
        <dbReference type="WBParaSite" id="GPLIN_001018600"/>
    </source>
</evidence>
<dbReference type="WBParaSite" id="GPLIN_001018600">
    <property type="protein sequence ID" value="GPLIN_001018600"/>
    <property type="gene ID" value="GPLIN_001018600"/>
</dbReference>
<feature type="domain" description="Protein root UVB sensitive/RUS" evidence="7">
    <location>
        <begin position="2"/>
        <end position="89"/>
    </location>
</feature>
<proteinExistence type="inferred from homology"/>
<sequence length="240" mass="26534">MAIVRHQARRDNLADVAAKDGSQETLVNVLSLLVSLVLLPQVEAHPATIWALFTFFTTVHLFANYRAVKCIQLETLNQKRLTLAVRFFAVHGTVPTIAACNRNEPVLGTLAIRRQLGCPLDALPAQISALVAKAISGRQTGHVTVDGFACKFSPSTVCVVAANGGRHANGGGWLAIADGAAESEIFDAVVELEFYAEERAWPNESVLSNFRHEMIARGWSLQVNQLDVDEWRYRRRQKWM</sequence>
<evidence type="ECO:0000259" key="7">
    <source>
        <dbReference type="Pfam" id="PF04884"/>
    </source>
</evidence>
<keyword evidence="4 6" id="KW-1133">Transmembrane helix</keyword>
<accession>A0A183CBD5</accession>
<reference evidence="8" key="1">
    <citation type="submission" date="2013-12" db="EMBL/GenBank/DDBJ databases">
        <authorList>
            <person name="Aslett M."/>
        </authorList>
    </citation>
    <scope>NUCLEOTIDE SEQUENCE [LARGE SCALE GENOMIC DNA]</scope>
    <source>
        <strain evidence="8">Lindley</strain>
    </source>
</reference>
<evidence type="ECO:0000256" key="4">
    <source>
        <dbReference type="ARBA" id="ARBA00022989"/>
    </source>
</evidence>
<evidence type="ECO:0000256" key="6">
    <source>
        <dbReference type="SAM" id="Phobius"/>
    </source>
</evidence>
<keyword evidence="3 6" id="KW-0812">Transmembrane</keyword>
<keyword evidence="5 6" id="KW-0472">Membrane</keyword>
<evidence type="ECO:0000256" key="2">
    <source>
        <dbReference type="ARBA" id="ARBA00007558"/>
    </source>
</evidence>
<dbReference type="PANTHER" id="PTHR12770">
    <property type="entry name" value="RUS1 FAMILY PROTEIN C16ORF58"/>
    <property type="match status" value="1"/>
</dbReference>
<protein>
    <submittedName>
        <fullName evidence="9">DUF2061 domain-containing protein</fullName>
    </submittedName>
</protein>